<dbReference type="Gene3D" id="3.30.40.10">
    <property type="entry name" value="Zinc/RING finger domain, C3HC4 (zinc finger)"/>
    <property type="match status" value="1"/>
</dbReference>
<dbReference type="SUPFAM" id="SSF57850">
    <property type="entry name" value="RING/U-box"/>
    <property type="match status" value="1"/>
</dbReference>
<feature type="transmembrane region" description="Helical" evidence="12">
    <location>
        <begin position="851"/>
        <end position="873"/>
    </location>
</feature>
<feature type="transmembrane region" description="Helical" evidence="12">
    <location>
        <begin position="885"/>
        <end position="905"/>
    </location>
</feature>
<accession>A0ABR3T9H7</accession>
<name>A0ABR3T9H7_9PEZI</name>
<evidence type="ECO:0000256" key="7">
    <source>
        <dbReference type="ARBA" id="ARBA00022833"/>
    </source>
</evidence>
<dbReference type="InterPro" id="IPR020846">
    <property type="entry name" value="MFS_dom"/>
</dbReference>
<feature type="transmembrane region" description="Helical" evidence="12">
    <location>
        <begin position="827"/>
        <end position="845"/>
    </location>
</feature>
<evidence type="ECO:0000256" key="12">
    <source>
        <dbReference type="SAM" id="Phobius"/>
    </source>
</evidence>
<evidence type="ECO:0000256" key="4">
    <source>
        <dbReference type="ARBA" id="ARBA00022723"/>
    </source>
</evidence>
<dbReference type="Proteomes" id="UP001521184">
    <property type="component" value="Unassembled WGS sequence"/>
</dbReference>
<dbReference type="PROSITE" id="PS50103">
    <property type="entry name" value="ZF_C3H1"/>
    <property type="match status" value="1"/>
</dbReference>
<feature type="domain" description="C3H1-type" evidence="13">
    <location>
        <begin position="1"/>
        <end position="25"/>
    </location>
</feature>
<dbReference type="Pfam" id="PF00083">
    <property type="entry name" value="Sugar_tr"/>
    <property type="match status" value="1"/>
</dbReference>
<evidence type="ECO:0000313" key="16">
    <source>
        <dbReference type="Proteomes" id="UP001521184"/>
    </source>
</evidence>
<feature type="transmembrane region" description="Helical" evidence="12">
    <location>
        <begin position="1068"/>
        <end position="1085"/>
    </location>
</feature>
<dbReference type="InterPro" id="IPR013083">
    <property type="entry name" value="Znf_RING/FYVE/PHD"/>
</dbReference>
<dbReference type="PANTHER" id="PTHR48022:SF3">
    <property type="entry name" value="HEXOSE TRANSPORTER PROTEIN (AFU_ORTHOLOGUE AFUA_8G04480)-RELATED"/>
    <property type="match status" value="1"/>
</dbReference>
<keyword evidence="4 10" id="KW-0479">Metal-binding</keyword>
<dbReference type="InterPro" id="IPR036855">
    <property type="entry name" value="Znf_CCCH_sf"/>
</dbReference>
<dbReference type="EMBL" id="JAKEKT020000104">
    <property type="protein sequence ID" value="KAL1636199.1"/>
    <property type="molecule type" value="Genomic_DNA"/>
</dbReference>
<evidence type="ECO:0000256" key="3">
    <source>
        <dbReference type="ARBA" id="ARBA00022692"/>
    </source>
</evidence>
<reference evidence="15 16" key="1">
    <citation type="journal article" date="2023" name="Plant Dis.">
        <title>First Report of Diplodia intermedia Causing Canker and Dieback Diseases on Apple Trees in Canada.</title>
        <authorList>
            <person name="Ellouze W."/>
            <person name="Ilyukhin E."/>
            <person name="Sulman M."/>
            <person name="Ali S."/>
        </authorList>
    </citation>
    <scope>NUCLEOTIDE SEQUENCE [LARGE SCALE GENOMIC DNA]</scope>
    <source>
        <strain evidence="15 16">M45-28</strain>
    </source>
</reference>
<feature type="region of interest" description="Disordered" evidence="11">
    <location>
        <begin position="962"/>
        <end position="985"/>
    </location>
</feature>
<dbReference type="CDD" id="cd20335">
    <property type="entry name" value="BRcat_RBR"/>
    <property type="match status" value="1"/>
</dbReference>
<dbReference type="SMART" id="SM00356">
    <property type="entry name" value="ZnF_C3H1"/>
    <property type="match status" value="1"/>
</dbReference>
<keyword evidence="7 10" id="KW-0862">Zinc</keyword>
<protein>
    <submittedName>
        <fullName evidence="15">Uncharacterized protein</fullName>
    </submittedName>
</protein>
<dbReference type="SMART" id="SM00647">
    <property type="entry name" value="IBR"/>
    <property type="match status" value="1"/>
</dbReference>
<evidence type="ECO:0000256" key="2">
    <source>
        <dbReference type="ARBA" id="ARBA00010992"/>
    </source>
</evidence>
<evidence type="ECO:0000256" key="1">
    <source>
        <dbReference type="ARBA" id="ARBA00004141"/>
    </source>
</evidence>
<evidence type="ECO:0000256" key="6">
    <source>
        <dbReference type="ARBA" id="ARBA00022786"/>
    </source>
</evidence>
<dbReference type="InterPro" id="IPR005829">
    <property type="entry name" value="Sugar_transporter_CS"/>
</dbReference>
<dbReference type="PROSITE" id="PS00518">
    <property type="entry name" value="ZF_RING_1"/>
    <property type="match status" value="1"/>
</dbReference>
<gene>
    <name evidence="15" type="ORF">SLS58_009893</name>
</gene>
<comment type="similarity">
    <text evidence="2">Belongs to the major facilitator superfamily. Sugar transporter (TC 2.A.1.1) family.</text>
</comment>
<feature type="compositionally biased region" description="Pro residues" evidence="11">
    <location>
        <begin position="963"/>
        <end position="973"/>
    </location>
</feature>
<dbReference type="InterPro" id="IPR005828">
    <property type="entry name" value="MFS_sugar_transport-like"/>
</dbReference>
<keyword evidence="9 12" id="KW-0472">Membrane</keyword>
<dbReference type="SUPFAM" id="SSF54928">
    <property type="entry name" value="RNA-binding domain, RBD"/>
    <property type="match status" value="1"/>
</dbReference>
<dbReference type="PROSITE" id="PS00216">
    <property type="entry name" value="SUGAR_TRANSPORT_1"/>
    <property type="match status" value="1"/>
</dbReference>
<evidence type="ECO:0000259" key="13">
    <source>
        <dbReference type="PROSITE" id="PS50103"/>
    </source>
</evidence>
<feature type="transmembrane region" description="Helical" evidence="12">
    <location>
        <begin position="1192"/>
        <end position="1213"/>
    </location>
</feature>
<dbReference type="InterPro" id="IPR002867">
    <property type="entry name" value="IBR_dom"/>
</dbReference>
<proteinExistence type="inferred from homology"/>
<keyword evidence="16" id="KW-1185">Reference proteome</keyword>
<feature type="transmembrane region" description="Helical" evidence="12">
    <location>
        <begin position="1092"/>
        <end position="1114"/>
    </location>
</feature>
<keyword evidence="6" id="KW-0833">Ubl conjugation pathway</keyword>
<dbReference type="InterPro" id="IPR036259">
    <property type="entry name" value="MFS_trans_sf"/>
</dbReference>
<dbReference type="Gene3D" id="4.10.1000.10">
    <property type="entry name" value="Zinc finger, CCCH-type"/>
    <property type="match status" value="1"/>
</dbReference>
<evidence type="ECO:0000256" key="10">
    <source>
        <dbReference type="PROSITE-ProRule" id="PRU00723"/>
    </source>
</evidence>
<evidence type="ECO:0000256" key="5">
    <source>
        <dbReference type="ARBA" id="ARBA00022771"/>
    </source>
</evidence>
<dbReference type="InterPro" id="IPR035979">
    <property type="entry name" value="RBD_domain_sf"/>
</dbReference>
<comment type="subcellular location">
    <subcellularLocation>
        <location evidence="1">Membrane</location>
        <topology evidence="1">Multi-pass membrane protein</topology>
    </subcellularLocation>
</comment>
<evidence type="ECO:0000256" key="11">
    <source>
        <dbReference type="SAM" id="MobiDB-lite"/>
    </source>
</evidence>
<feature type="compositionally biased region" description="Low complexity" evidence="11">
    <location>
        <begin position="974"/>
        <end position="985"/>
    </location>
</feature>
<feature type="domain" description="Major facilitator superfamily (MFS) profile" evidence="14">
    <location>
        <begin position="758"/>
        <end position="1217"/>
    </location>
</feature>
<comment type="caution">
    <text evidence="15">The sequence shown here is derived from an EMBL/GenBank/DDBJ whole genome shotgun (WGS) entry which is preliminary data.</text>
</comment>
<dbReference type="InterPro" id="IPR050360">
    <property type="entry name" value="MFS_Sugar_Transporters"/>
</dbReference>
<dbReference type="PROSITE" id="PS50850">
    <property type="entry name" value="MFS"/>
    <property type="match status" value="1"/>
</dbReference>
<dbReference type="InterPro" id="IPR000571">
    <property type="entry name" value="Znf_CCCH"/>
</dbReference>
<keyword evidence="3 12" id="KW-0812">Transmembrane</keyword>
<dbReference type="Gene3D" id="1.20.1250.20">
    <property type="entry name" value="MFS general substrate transporter like domains"/>
    <property type="match status" value="1"/>
</dbReference>
<dbReference type="CDD" id="cd00590">
    <property type="entry name" value="RRM_SF"/>
    <property type="match status" value="1"/>
</dbReference>
<keyword evidence="8 12" id="KW-1133">Transmembrane helix</keyword>
<feature type="transmembrane region" description="Helical" evidence="12">
    <location>
        <begin position="1024"/>
        <end position="1048"/>
    </location>
</feature>
<feature type="transmembrane region" description="Helical" evidence="12">
    <location>
        <begin position="1165"/>
        <end position="1186"/>
    </location>
</feature>
<dbReference type="Pfam" id="PF01485">
    <property type="entry name" value="IBR"/>
    <property type="match status" value="1"/>
</dbReference>
<dbReference type="InterPro" id="IPR017907">
    <property type="entry name" value="Znf_RING_CS"/>
</dbReference>
<evidence type="ECO:0000313" key="15">
    <source>
        <dbReference type="EMBL" id="KAL1636199.1"/>
    </source>
</evidence>
<sequence length="1292" mass="138338">MVACRYFEQGRCNKGDTCMFEHAKETPKLRTASETAYDRHGERVVKTISGATVTFGDGAVVQSVSLRSDFSAVQISHIPLGVDAGQLTAFVTSLGFENVSSTCVRMRLIPDGSEQIAEVKVEDPSFAESFLRRVGHEARMDGRTLAVTQLQLVDAEAGPKRLQLSAVSCSWYKPSKVAWLHFESKSDALAAVKVFGERKVRERQLQVIYQEPPRHAFRTVGRVIHSVQLGNLHVDTTSRDLSDLPSGGQPKAVKWGPASYTASNKTVEMIIRRQLEGFGPLLDWEVVNDGSSVRGKATARFVNAEDARKAATQLNERKLPDLGNTKMHVSAIISVKLSVQLPILRAVQADMDALSAQAWRRHHVHIKAYDAPAHKLHTTLRIHGDDRGAVAKTKRAVEGILAGTVAADGQESAISDPFFFQTSAGGGGDFIQDVMRQHAVHIHGDAKNAVLRLYGRPAAVADAQAALARRKAELSRATHTVALTPHALGAALRGGLFKRLVETFGKDVVKIDVAGSPKTITFQGSARAFAEARAVLDANADERTLEMTTPMAALSRKNNDDDDVCAVCWTTPEDAVRRRCGHAYCRECLAGQCASAAASQGAGIPMRCLGGGGSEACGEAMALEELSDALRAPLPGGALDALLQASFASHVRARPDVFQFCPTPDCDRVYRCGAGGRTVLCDECLVDVCTTCRVAAHDGLSCAEARYLGSDEERAFETWRKEKDARNSKVVGAELAAVLPADQPPWYRQRNLLRLNFCLISLILFSSANGYDGSLMNGLQALPQWNAFMHTPTGGWLGFINAVSSIGSLFQYPVVAWAGNRFGRKPGVLAGYAFLALGVVLQTAAQNVAMFILGRFFVGCVGAWFMVTAPLLIAETAYPTHRGVLTAMFNCGWYVGSTLAAWVTFGTQSVPGSWSWRIPSLLQAGLPLLALPGYLLCPESPRWLASRGRTGDARAFFATYHAPSPPSPSPSPSSPSTTSSPSSSSPLVAFELAEIHRALALETGSSSSNSYAAMLRTPGNRRRLLISVSLGVAAQWSGVGNVSYYLPAVLATAGVTAARDQTLLNGCLQAWNLACAAFAAAWLVDRVGRRPLFLWSSGAMLGCYVAIAALTGVYDGIGGGEGRGVGTAVVPVLFLYYAAYDVAWTPLLVAYPCEIWPFALRARGVAVTVATTQAAILFNTLVNPVALEAIGWRYYIVYVVLLVGIGATCYFFYPETRGYSLEEIARVFDGEEGAGVPGGLAGGGGADDGGGLWREESAMSVVGSLEKAGAAVVREDVDADNGVLTHRRTHSV</sequence>
<feature type="zinc finger region" description="C3H1-type" evidence="10">
    <location>
        <begin position="1"/>
        <end position="25"/>
    </location>
</feature>
<evidence type="ECO:0000256" key="8">
    <source>
        <dbReference type="ARBA" id="ARBA00022989"/>
    </source>
</evidence>
<dbReference type="SUPFAM" id="SSF103473">
    <property type="entry name" value="MFS general substrate transporter"/>
    <property type="match status" value="1"/>
</dbReference>
<keyword evidence="5 10" id="KW-0863">Zinc-finger</keyword>
<evidence type="ECO:0000256" key="9">
    <source>
        <dbReference type="ARBA" id="ARBA00023136"/>
    </source>
</evidence>
<organism evidence="15 16">
    <name type="scientific">Diplodia intermedia</name>
    <dbReference type="NCBI Taxonomy" id="856260"/>
    <lineage>
        <taxon>Eukaryota</taxon>
        <taxon>Fungi</taxon>
        <taxon>Dikarya</taxon>
        <taxon>Ascomycota</taxon>
        <taxon>Pezizomycotina</taxon>
        <taxon>Dothideomycetes</taxon>
        <taxon>Dothideomycetes incertae sedis</taxon>
        <taxon>Botryosphaeriales</taxon>
        <taxon>Botryosphaeriaceae</taxon>
        <taxon>Diplodia</taxon>
    </lineage>
</organism>
<dbReference type="SUPFAM" id="SSF90229">
    <property type="entry name" value="CCCH zinc finger"/>
    <property type="match status" value="1"/>
</dbReference>
<feature type="transmembrane region" description="Helical" evidence="12">
    <location>
        <begin position="1134"/>
        <end position="1153"/>
    </location>
</feature>
<dbReference type="PANTHER" id="PTHR48022">
    <property type="entry name" value="PLASTIDIC GLUCOSE TRANSPORTER 4"/>
    <property type="match status" value="1"/>
</dbReference>
<evidence type="ECO:0000259" key="14">
    <source>
        <dbReference type="PROSITE" id="PS50850"/>
    </source>
</evidence>